<dbReference type="RefSeq" id="WP_121522994.1">
    <property type="nucleotide sequence ID" value="NZ_RCHR01000003.1"/>
</dbReference>
<sequence length="70" mass="8029">MRVKFKFTDGLQATVENFSDLPRERSEDDLFDVFQAIKDNNSPIIINDDRSGKTLNRNGKELVSVELLLD</sequence>
<dbReference type="AlphaFoldDB" id="A0A498D6P2"/>
<accession>A0A498D6P2</accession>
<evidence type="ECO:0000313" key="2">
    <source>
        <dbReference type="Proteomes" id="UP000270219"/>
    </source>
</evidence>
<keyword evidence="2" id="KW-1185">Reference proteome</keyword>
<gene>
    <name evidence="1" type="ORF">D8M04_11180</name>
</gene>
<comment type="caution">
    <text evidence="1">The sequence shown here is derived from an EMBL/GenBank/DDBJ whole genome shotgun (WGS) entry which is preliminary data.</text>
</comment>
<dbReference type="EMBL" id="RCHR01000003">
    <property type="protein sequence ID" value="RLL45408.1"/>
    <property type="molecule type" value="Genomic_DNA"/>
</dbReference>
<organism evidence="1 2">
    <name type="scientific">Oceanobacillus piezotolerans</name>
    <dbReference type="NCBI Taxonomy" id="2448030"/>
    <lineage>
        <taxon>Bacteria</taxon>
        <taxon>Bacillati</taxon>
        <taxon>Bacillota</taxon>
        <taxon>Bacilli</taxon>
        <taxon>Bacillales</taxon>
        <taxon>Bacillaceae</taxon>
        <taxon>Oceanobacillus</taxon>
    </lineage>
</organism>
<reference evidence="1 2" key="1">
    <citation type="submission" date="2018-10" db="EMBL/GenBank/DDBJ databases">
        <title>Oceanobacillus sp. YLB-02 draft genome.</title>
        <authorList>
            <person name="Yu L."/>
        </authorList>
    </citation>
    <scope>NUCLEOTIDE SEQUENCE [LARGE SCALE GENOMIC DNA]</scope>
    <source>
        <strain evidence="1 2">YLB-02</strain>
    </source>
</reference>
<proteinExistence type="predicted"/>
<name>A0A498D6P2_9BACI</name>
<protein>
    <submittedName>
        <fullName evidence="1">Uncharacterized protein</fullName>
    </submittedName>
</protein>
<evidence type="ECO:0000313" key="1">
    <source>
        <dbReference type="EMBL" id="RLL45408.1"/>
    </source>
</evidence>
<dbReference type="Proteomes" id="UP000270219">
    <property type="component" value="Unassembled WGS sequence"/>
</dbReference>